<dbReference type="Proteomes" id="UP000053875">
    <property type="component" value="Unassembled WGS sequence"/>
</dbReference>
<dbReference type="PANTHER" id="PTHR30383:SF5">
    <property type="entry name" value="SGNH HYDROLASE-TYPE ESTERASE DOMAIN-CONTAINING PROTEIN"/>
    <property type="match status" value="1"/>
</dbReference>
<gene>
    <name evidence="4" type="ORF">N307_12034</name>
</gene>
<feature type="coiled-coil region" evidence="1">
    <location>
        <begin position="49"/>
        <end position="83"/>
    </location>
</feature>
<dbReference type="GO" id="GO:0004622">
    <property type="term" value="F:phosphatidylcholine lysophospholipase activity"/>
    <property type="evidence" value="ECO:0007669"/>
    <property type="project" value="TreeGrafter"/>
</dbReference>
<dbReference type="EMBL" id="KL216347">
    <property type="protein sequence ID" value="KFV69245.1"/>
    <property type="molecule type" value="Genomic_DNA"/>
</dbReference>
<feature type="compositionally biased region" description="Pro residues" evidence="2">
    <location>
        <begin position="119"/>
        <end position="128"/>
    </location>
</feature>
<organism evidence="4 5">
    <name type="scientific">Dryobates pubescens</name>
    <name type="common">Downy woodpecker</name>
    <name type="synonym">Picoides pubescens</name>
    <dbReference type="NCBI Taxonomy" id="118200"/>
    <lineage>
        <taxon>Eukaryota</taxon>
        <taxon>Metazoa</taxon>
        <taxon>Chordata</taxon>
        <taxon>Craniata</taxon>
        <taxon>Vertebrata</taxon>
        <taxon>Euteleostomi</taxon>
        <taxon>Archelosauria</taxon>
        <taxon>Archosauria</taxon>
        <taxon>Dinosauria</taxon>
        <taxon>Saurischia</taxon>
        <taxon>Theropoda</taxon>
        <taxon>Coelurosauria</taxon>
        <taxon>Aves</taxon>
        <taxon>Neognathae</taxon>
        <taxon>Neoaves</taxon>
        <taxon>Telluraves</taxon>
        <taxon>Coraciimorphae</taxon>
        <taxon>Piciformes</taxon>
        <taxon>Picidae</taxon>
        <taxon>Dryobates</taxon>
    </lineage>
</organism>
<evidence type="ECO:0000256" key="1">
    <source>
        <dbReference type="SAM" id="Coils"/>
    </source>
</evidence>
<proteinExistence type="predicted"/>
<dbReference type="PANTHER" id="PTHR30383">
    <property type="entry name" value="THIOESTERASE 1/PROTEASE 1/LYSOPHOSPHOLIPASE L1"/>
    <property type="match status" value="1"/>
</dbReference>
<feature type="region of interest" description="Disordered" evidence="2">
    <location>
        <begin position="94"/>
        <end position="169"/>
    </location>
</feature>
<sequence>GRKTASTQTELFLQHAGVQAASCRECFSLAVGIEEEGEGEDTCVRCEQVNFLLSLVAELKDEVAELKEEVSRLRSIRESERELDLWEKALQISPAEGRAPENGEGWTQVPAKGGKRNPPRPSPPPPLPLHNKYEALRAEGAVMTSSREQPKAKPKAKRPLPAITTSSTKKRRRVIVVGDSLLGGTEGPICRPDPSHRVVCSLPGAQVRDIARGIPKLISPSDYYPLLVIQAGSDEIDRKGTRAIKKEFRALGQLIDGAGAQVVFCSVPSVAGEYTERNGRTHTINKWLREWCQRKNFGFFDHGATFTAPDLLGPDGVHLSRRGKRVLALELAGLIRRALN</sequence>
<feature type="non-terminal residue" evidence="4">
    <location>
        <position position="1"/>
    </location>
</feature>
<accession>A0A093GG65</accession>
<name>A0A093GG65_DRYPU</name>
<dbReference type="Gene3D" id="3.40.50.12700">
    <property type="match status" value="1"/>
</dbReference>
<evidence type="ECO:0000256" key="2">
    <source>
        <dbReference type="SAM" id="MobiDB-lite"/>
    </source>
</evidence>
<feature type="non-terminal residue" evidence="4">
    <location>
        <position position="340"/>
    </location>
</feature>
<evidence type="ECO:0000259" key="3">
    <source>
        <dbReference type="Pfam" id="PF13472"/>
    </source>
</evidence>
<reference evidence="4 5" key="1">
    <citation type="submission" date="2014-04" db="EMBL/GenBank/DDBJ databases">
        <title>Genome evolution of avian class.</title>
        <authorList>
            <person name="Zhang G."/>
            <person name="Li C."/>
        </authorList>
    </citation>
    <scope>NUCLEOTIDE SEQUENCE [LARGE SCALE GENOMIC DNA]</scope>
    <source>
        <strain evidence="4">BGI_N307</strain>
    </source>
</reference>
<dbReference type="SUPFAM" id="SSF52266">
    <property type="entry name" value="SGNH hydrolase"/>
    <property type="match status" value="1"/>
</dbReference>
<dbReference type="InterPro" id="IPR051532">
    <property type="entry name" value="Ester_Hydrolysis_Enzymes"/>
</dbReference>
<dbReference type="Pfam" id="PF13472">
    <property type="entry name" value="Lipase_GDSL_2"/>
    <property type="match status" value="1"/>
</dbReference>
<dbReference type="InterPro" id="IPR013830">
    <property type="entry name" value="SGNH_hydro"/>
</dbReference>
<dbReference type="Gene3D" id="3.40.50.12690">
    <property type="match status" value="1"/>
</dbReference>
<evidence type="ECO:0000313" key="5">
    <source>
        <dbReference type="Proteomes" id="UP000053875"/>
    </source>
</evidence>
<keyword evidence="1" id="KW-0175">Coiled coil</keyword>
<dbReference type="STRING" id="118200.A0A093GG65"/>
<keyword evidence="5" id="KW-1185">Reference proteome</keyword>
<feature type="domain" description="SGNH hydrolase-type esterase" evidence="3">
    <location>
        <begin position="198"/>
        <end position="325"/>
    </location>
</feature>
<dbReference type="AlphaFoldDB" id="A0A093GG65"/>
<protein>
    <recommendedName>
        <fullName evidence="3">SGNH hydrolase-type esterase domain-containing protein</fullName>
    </recommendedName>
</protein>
<evidence type="ECO:0000313" key="4">
    <source>
        <dbReference type="EMBL" id="KFV69245.1"/>
    </source>
</evidence>